<name>A0A565BJV3_9BRAS</name>
<dbReference type="AlphaFoldDB" id="A0A565BJV3"/>
<feature type="region of interest" description="Disordered" evidence="1">
    <location>
        <begin position="211"/>
        <end position="272"/>
    </location>
</feature>
<evidence type="ECO:0000256" key="1">
    <source>
        <dbReference type="SAM" id="MobiDB-lite"/>
    </source>
</evidence>
<feature type="compositionally biased region" description="Acidic residues" evidence="1">
    <location>
        <begin position="261"/>
        <end position="272"/>
    </location>
</feature>
<proteinExistence type="predicted"/>
<reference evidence="2" key="1">
    <citation type="submission" date="2019-07" db="EMBL/GenBank/DDBJ databases">
        <authorList>
            <person name="Dittberner H."/>
        </authorList>
    </citation>
    <scope>NUCLEOTIDE SEQUENCE [LARGE SCALE GENOMIC DNA]</scope>
</reference>
<dbReference type="PANTHER" id="PTHR47165">
    <property type="entry name" value="OS03G0429900 PROTEIN"/>
    <property type="match status" value="1"/>
</dbReference>
<dbReference type="Gene3D" id="2.40.50.140">
    <property type="entry name" value="Nucleic acid-binding proteins"/>
    <property type="match status" value="1"/>
</dbReference>
<keyword evidence="3" id="KW-1185">Reference proteome</keyword>
<dbReference type="InterPro" id="IPR012340">
    <property type="entry name" value="NA-bd_OB-fold"/>
</dbReference>
<comment type="caution">
    <text evidence="2">The sequence shown here is derived from an EMBL/GenBank/DDBJ whole genome shotgun (WGS) entry which is preliminary data.</text>
</comment>
<gene>
    <name evidence="2" type="ORF">ANE_LOCUS12354</name>
</gene>
<organism evidence="2 3">
    <name type="scientific">Arabis nemorensis</name>
    <dbReference type="NCBI Taxonomy" id="586526"/>
    <lineage>
        <taxon>Eukaryota</taxon>
        <taxon>Viridiplantae</taxon>
        <taxon>Streptophyta</taxon>
        <taxon>Embryophyta</taxon>
        <taxon>Tracheophyta</taxon>
        <taxon>Spermatophyta</taxon>
        <taxon>Magnoliopsida</taxon>
        <taxon>eudicotyledons</taxon>
        <taxon>Gunneridae</taxon>
        <taxon>Pentapetalae</taxon>
        <taxon>rosids</taxon>
        <taxon>malvids</taxon>
        <taxon>Brassicales</taxon>
        <taxon>Brassicaceae</taxon>
        <taxon>Arabideae</taxon>
        <taxon>Arabis</taxon>
    </lineage>
</organism>
<evidence type="ECO:0008006" key="4">
    <source>
        <dbReference type="Google" id="ProtNLM"/>
    </source>
</evidence>
<dbReference type="PANTHER" id="PTHR47165:SF4">
    <property type="entry name" value="OS03G0429900 PROTEIN"/>
    <property type="match status" value="1"/>
</dbReference>
<dbReference type="Proteomes" id="UP000489600">
    <property type="component" value="Unassembled WGS sequence"/>
</dbReference>
<sequence length="272" mass="30710">MKEIKNVTYRGRPPRILTLQLRDLMGINVTLWEQFADHIFSYAKSSPSGLIILLGSMMKIHGDISIQSSMFATKLFIDPVVKEISEFKTKFKLQVRVVDHTGTASFLLFDNTLQKLIQKSVNDLLDEQLEFTRSGHFSQELLDLEGRNFVFKVKHTDTTIYKGCAYNVVKLTDDRDTVQKFEQSCSTLTCSDSELTHGPIISARAIEQIDTTSYQSDTKDSSRNSNVQQSNTAGEESNNEGIHTSEFQTSTPSNKQTINLADDEEFDQSSTK</sequence>
<evidence type="ECO:0000313" key="3">
    <source>
        <dbReference type="Proteomes" id="UP000489600"/>
    </source>
</evidence>
<dbReference type="CDD" id="cd04481">
    <property type="entry name" value="RPA1_DBD_B_like"/>
    <property type="match status" value="1"/>
</dbReference>
<evidence type="ECO:0000313" key="2">
    <source>
        <dbReference type="EMBL" id="VVB01910.1"/>
    </source>
</evidence>
<dbReference type="SUPFAM" id="SSF50249">
    <property type="entry name" value="Nucleic acid-binding proteins"/>
    <property type="match status" value="2"/>
</dbReference>
<accession>A0A565BJV3</accession>
<protein>
    <recommendedName>
        <fullName evidence="4">Replication factor A C-terminal domain-containing protein</fullName>
    </recommendedName>
</protein>
<dbReference type="EMBL" id="CABITT030000004">
    <property type="protein sequence ID" value="VVB01910.1"/>
    <property type="molecule type" value="Genomic_DNA"/>
</dbReference>
<dbReference type="OrthoDB" id="1928343at2759"/>
<feature type="compositionally biased region" description="Polar residues" evidence="1">
    <location>
        <begin position="223"/>
        <end position="259"/>
    </location>
</feature>